<proteinExistence type="predicted"/>
<organism evidence="1">
    <name type="scientific">marine sediment metagenome</name>
    <dbReference type="NCBI Taxonomy" id="412755"/>
    <lineage>
        <taxon>unclassified sequences</taxon>
        <taxon>metagenomes</taxon>
        <taxon>ecological metagenomes</taxon>
    </lineage>
</organism>
<gene>
    <name evidence="1" type="ORF">LCGC14_2467260</name>
</gene>
<dbReference type="AlphaFoldDB" id="A0A0F9BBI2"/>
<evidence type="ECO:0000313" key="1">
    <source>
        <dbReference type="EMBL" id="KKL19259.1"/>
    </source>
</evidence>
<dbReference type="EMBL" id="LAZR01038553">
    <property type="protein sequence ID" value="KKL19259.1"/>
    <property type="molecule type" value="Genomic_DNA"/>
</dbReference>
<name>A0A0F9BBI2_9ZZZZ</name>
<reference evidence="1" key="1">
    <citation type="journal article" date="2015" name="Nature">
        <title>Complex archaea that bridge the gap between prokaryotes and eukaryotes.</title>
        <authorList>
            <person name="Spang A."/>
            <person name="Saw J.H."/>
            <person name="Jorgensen S.L."/>
            <person name="Zaremba-Niedzwiedzka K."/>
            <person name="Martijn J."/>
            <person name="Lind A.E."/>
            <person name="van Eijk R."/>
            <person name="Schleper C."/>
            <person name="Guy L."/>
            <person name="Ettema T.J."/>
        </authorList>
    </citation>
    <scope>NUCLEOTIDE SEQUENCE</scope>
</reference>
<feature type="non-terminal residue" evidence="1">
    <location>
        <position position="1"/>
    </location>
</feature>
<sequence length="89" mass="10221">SNRIKLLTLSHEYKPRLLTIRKTNEVITCSFCGSSNFHFISSDSDYKIIECQTKGCKVVRDLTCISEDVKHAIYHENGSPVHHNLLEEQ</sequence>
<protein>
    <submittedName>
        <fullName evidence="1">Uncharacterized protein</fullName>
    </submittedName>
</protein>
<comment type="caution">
    <text evidence="1">The sequence shown here is derived from an EMBL/GenBank/DDBJ whole genome shotgun (WGS) entry which is preliminary data.</text>
</comment>
<accession>A0A0F9BBI2</accession>